<evidence type="ECO:0000313" key="15">
    <source>
        <dbReference type="EMBL" id="KAG5534877.1"/>
    </source>
</evidence>
<dbReference type="InterPro" id="IPR010820">
    <property type="entry name" value="DUF1421"/>
</dbReference>
<dbReference type="InterPro" id="IPR011701">
    <property type="entry name" value="MFS"/>
</dbReference>
<sequence length="1245" mass="138116">MEPPQQPPKPHFSLPVDADHKATEFRLFSLSPPHMLAFHLSWLSLFSNFFSTFSIPPLLSYIRSDLELSSTDIGYGGIASFTGAIFSRLAMGPACDLFGPRIASSTLSLLTAPIVLSVSLIQSPLSFILVRFLIGFCLANFVANQFWMSSMFSSNVVGLANGFAAGWANVGSGATQLLMPLIVSLLTDCFQIPTSTAWRAAFVVPAVFQSVTAILVLIYGQDLPDGNYSSKKNSRKTGGSGNNLFTVLFTGLRNYRGWILGLTYGYCFGVELTTDNIIAEYFYDRPAGGMVSDEMGRRFGMRGRLWSLWVVQTVAGLLCVLLGRVDSLWGSVVVMCCFSVFVQAASGLTFGVVPFVSKSEVGNQMKRRVNPLKSHHQWKRRLLLIVLFLGFCWASMVLLESQSSRIRTLGLFSPPYVQKPKIAFLFIARNRLQLDMVWDAFFQGDKENKFSIFVHSRPGFLFNKATTRSTYFLNRQVNDSIQVCVLDIYYWSGELTVVYIFFTFEVDWGEASMIRAERILLKHAFADPFNVRFLFLSDSCIPLYNFSYTYDYIMSAPTSFVDSFSDTKEGRYNPKMHPVIPLHNWRKGSQPADVSKEHNCIPDEHYVQTLLAREGLEGEITRRTLTHTSWDLSSVKDPKRQGWHPVTYKLADATPTVIQSIKGIDNIYYETEYRREWCTSKGKPSPCFLFARKFTKPAALRLLNMGYDNPESGSPMNTSQFMDKQIMDLSNSQRSDNDIIDLMNPPQEDLIGNKEEIVPSYDFQPIRQPIISSQQQQSNLDSSGARNYGSLDSIEPANVILEKDRNVNNVEIVSAIDRTMKKHADSILHALEGVSARLSQLESRTRHLENSMDDLKISSGTNHGSTDGQLRQLENILREVQEGVQGLRDKQDRVEGQLHLLQVSKIEPQPETPHNTARPDNLHQAPPPPQQFHQPLPPAIIQPPSTLSLPNAPPTASQQNLAPPVQLQHQYPPNQISSVPQREPYFPPPPGQTQEAPNQQYQHPPPPQQLPPPLPAPPQPYQPPPPPPQYNQPPPPPPQQHPSLSTVNPPQPQLSLGHHLEEPPYGPPQNYPPNLHQPPPHPPSGTQQYYGAPPNMYEPPSSRPNPGFSSSYGPGPSSGSNEPYSYSGSPSQYGGGSVKQHLSSASAQGGGNVYPQLPTARVLPQALPTATGVGGGVGSGSGGSGNRVPIDDVVDKLSTMGFTRDQVRATVRKLTENGQSVDLNVVLDKLMNEGEGQPQRGWFGR</sequence>
<dbReference type="EMBL" id="JACTNZ010000008">
    <property type="protein sequence ID" value="KAG5534877.1"/>
    <property type="molecule type" value="Genomic_DNA"/>
</dbReference>
<evidence type="ECO:0000256" key="8">
    <source>
        <dbReference type="ARBA" id="ARBA00023136"/>
    </source>
</evidence>
<proteinExistence type="inferred from homology"/>
<dbReference type="InterPro" id="IPR036259">
    <property type="entry name" value="MFS_trans_sf"/>
</dbReference>
<evidence type="ECO:0000313" key="16">
    <source>
        <dbReference type="Proteomes" id="UP000823749"/>
    </source>
</evidence>
<evidence type="ECO:0000256" key="2">
    <source>
        <dbReference type="ARBA" id="ARBA00004606"/>
    </source>
</evidence>
<feature type="transmembrane region" description="Helical" evidence="13">
    <location>
        <begin position="258"/>
        <end position="283"/>
    </location>
</feature>
<feature type="compositionally biased region" description="Pro residues" evidence="12">
    <location>
        <begin position="925"/>
        <end position="941"/>
    </location>
</feature>
<dbReference type="GO" id="GO:0016020">
    <property type="term" value="C:membrane"/>
    <property type="evidence" value="ECO:0007669"/>
    <property type="project" value="UniProtKB-SubCell"/>
</dbReference>
<accession>A0AAV6J3B0</accession>
<evidence type="ECO:0000256" key="1">
    <source>
        <dbReference type="ARBA" id="ARBA00004141"/>
    </source>
</evidence>
<dbReference type="AlphaFoldDB" id="A0AAV6J3B0"/>
<dbReference type="InterPro" id="IPR003406">
    <property type="entry name" value="Glyco_trans_14"/>
</dbReference>
<feature type="compositionally biased region" description="Pro residues" evidence="12">
    <location>
        <begin position="1003"/>
        <end position="1040"/>
    </location>
</feature>
<keyword evidence="7 13" id="KW-1133">Transmembrane helix</keyword>
<keyword evidence="6 13" id="KW-0812">Transmembrane</keyword>
<evidence type="ECO:0000256" key="3">
    <source>
        <dbReference type="ARBA" id="ARBA00008432"/>
    </source>
</evidence>
<feature type="transmembrane region" description="Helical" evidence="13">
    <location>
        <begin position="382"/>
        <end position="399"/>
    </location>
</feature>
<keyword evidence="8 13" id="KW-0472">Membrane</keyword>
<evidence type="ECO:0000256" key="4">
    <source>
        <dbReference type="ARBA" id="ARBA00022676"/>
    </source>
</evidence>
<evidence type="ECO:0000256" key="12">
    <source>
        <dbReference type="SAM" id="MobiDB-lite"/>
    </source>
</evidence>
<dbReference type="Pfam" id="PF07223">
    <property type="entry name" value="DUF1421"/>
    <property type="match status" value="1"/>
</dbReference>
<evidence type="ECO:0000256" key="9">
    <source>
        <dbReference type="ARBA" id="ARBA00023180"/>
    </source>
</evidence>
<dbReference type="InterPro" id="IPR044772">
    <property type="entry name" value="NO3_transporter"/>
</dbReference>
<dbReference type="SUPFAM" id="SSF103473">
    <property type="entry name" value="MFS general substrate transporter"/>
    <property type="match status" value="1"/>
</dbReference>
<comment type="similarity">
    <text evidence="3">Belongs to the major facilitator superfamily. Nitrate/nitrite porter (TC 2.A.1.8) family.</text>
</comment>
<dbReference type="Proteomes" id="UP000823749">
    <property type="component" value="Chromosome 8"/>
</dbReference>
<feature type="compositionally biased region" description="Polar residues" evidence="12">
    <location>
        <begin position="943"/>
        <end position="980"/>
    </location>
</feature>
<feature type="transmembrane region" description="Helical" evidence="13">
    <location>
        <begin position="198"/>
        <end position="220"/>
    </location>
</feature>
<keyword evidence="9" id="KW-0325">Glycoprotein</keyword>
<feature type="transmembrane region" description="Helical" evidence="13">
    <location>
        <begin position="304"/>
        <end position="323"/>
    </location>
</feature>
<feature type="transmembrane region" description="Helical" evidence="13">
    <location>
        <begin position="329"/>
        <end position="357"/>
    </location>
</feature>
<evidence type="ECO:0000256" key="5">
    <source>
        <dbReference type="ARBA" id="ARBA00022679"/>
    </source>
</evidence>
<evidence type="ECO:0000256" key="10">
    <source>
        <dbReference type="ARBA" id="ARBA00044504"/>
    </source>
</evidence>
<feature type="transmembrane region" description="Helical" evidence="13">
    <location>
        <begin position="36"/>
        <end position="61"/>
    </location>
</feature>
<comment type="subcellular location">
    <subcellularLocation>
        <location evidence="1">Membrane</location>
        <topology evidence="1">Multi-pass membrane protein</topology>
    </subcellularLocation>
    <subcellularLocation>
        <location evidence="2">Membrane</location>
        <topology evidence="2">Single-pass type II membrane protein</topology>
    </subcellularLocation>
</comment>
<keyword evidence="4" id="KW-0328">Glycosyltransferase</keyword>
<evidence type="ECO:0000256" key="13">
    <source>
        <dbReference type="SAM" id="Phobius"/>
    </source>
</evidence>
<dbReference type="Pfam" id="PF02485">
    <property type="entry name" value="Branch"/>
    <property type="match status" value="2"/>
</dbReference>
<feature type="transmembrane region" description="Helical" evidence="13">
    <location>
        <begin position="167"/>
        <end position="186"/>
    </location>
</feature>
<reference evidence="15" key="1">
    <citation type="submission" date="2020-08" db="EMBL/GenBank/DDBJ databases">
        <title>Plant Genome Project.</title>
        <authorList>
            <person name="Zhang R.-G."/>
        </authorList>
    </citation>
    <scope>NUCLEOTIDE SEQUENCE</scope>
    <source>
        <strain evidence="15">WSP0</strain>
        <tissue evidence="15">Leaf</tissue>
    </source>
</reference>
<feature type="transmembrane region" description="Helical" evidence="13">
    <location>
        <begin position="128"/>
        <end position="147"/>
    </location>
</feature>
<feature type="domain" description="DUF1421" evidence="14">
    <location>
        <begin position="1190"/>
        <end position="1233"/>
    </location>
</feature>
<comment type="caution">
    <text evidence="15">The sequence shown here is derived from an EMBL/GenBank/DDBJ whole genome shotgun (WGS) entry which is preliminary data.</text>
</comment>
<feature type="coiled-coil region" evidence="11">
    <location>
        <begin position="831"/>
        <end position="890"/>
    </location>
</feature>
<evidence type="ECO:0000256" key="6">
    <source>
        <dbReference type="ARBA" id="ARBA00022692"/>
    </source>
</evidence>
<dbReference type="PANTHER" id="PTHR23515">
    <property type="entry name" value="HIGH-AFFINITY NITRATE TRANSPORTER 2.3"/>
    <property type="match status" value="1"/>
</dbReference>
<keyword evidence="5" id="KW-0808">Transferase</keyword>
<feature type="transmembrane region" description="Helical" evidence="13">
    <location>
        <begin position="73"/>
        <end position="90"/>
    </location>
</feature>
<dbReference type="Gene3D" id="1.20.1250.20">
    <property type="entry name" value="MFS general substrate transporter like domains"/>
    <property type="match status" value="2"/>
</dbReference>
<dbReference type="CDD" id="cd17341">
    <property type="entry name" value="MFS_NRT2_like"/>
    <property type="match status" value="1"/>
</dbReference>
<name>A0AAV6J3B0_9ERIC</name>
<organism evidence="15 16">
    <name type="scientific">Rhododendron griersonianum</name>
    <dbReference type="NCBI Taxonomy" id="479676"/>
    <lineage>
        <taxon>Eukaryota</taxon>
        <taxon>Viridiplantae</taxon>
        <taxon>Streptophyta</taxon>
        <taxon>Embryophyta</taxon>
        <taxon>Tracheophyta</taxon>
        <taxon>Spermatophyta</taxon>
        <taxon>Magnoliopsida</taxon>
        <taxon>eudicotyledons</taxon>
        <taxon>Gunneridae</taxon>
        <taxon>Pentapetalae</taxon>
        <taxon>asterids</taxon>
        <taxon>Ericales</taxon>
        <taxon>Ericaceae</taxon>
        <taxon>Ericoideae</taxon>
        <taxon>Rhodoreae</taxon>
        <taxon>Rhododendron</taxon>
    </lineage>
</organism>
<dbReference type="Pfam" id="PF07690">
    <property type="entry name" value="MFS_1"/>
    <property type="match status" value="1"/>
</dbReference>
<evidence type="ECO:0000256" key="11">
    <source>
        <dbReference type="SAM" id="Coils"/>
    </source>
</evidence>
<evidence type="ECO:0000256" key="7">
    <source>
        <dbReference type="ARBA" id="ARBA00022989"/>
    </source>
</evidence>
<dbReference type="GO" id="GO:0015112">
    <property type="term" value="F:nitrate transmembrane transporter activity"/>
    <property type="evidence" value="ECO:0007669"/>
    <property type="project" value="InterPro"/>
</dbReference>
<feature type="region of interest" description="Disordered" evidence="12">
    <location>
        <begin position="902"/>
        <end position="1153"/>
    </location>
</feature>
<comment type="similarity">
    <text evidence="10">Belongs to the major facilitator superfamily. Phosphate:H(+) symporter (TC 2.A.1.9) family.</text>
</comment>
<feature type="transmembrane region" description="Helical" evidence="13">
    <location>
        <begin position="102"/>
        <end position="121"/>
    </location>
</feature>
<keyword evidence="11" id="KW-0175">Coiled coil</keyword>
<dbReference type="GO" id="GO:0016757">
    <property type="term" value="F:glycosyltransferase activity"/>
    <property type="evidence" value="ECO:0007669"/>
    <property type="project" value="UniProtKB-KW"/>
</dbReference>
<gene>
    <name evidence="15" type="ORF">RHGRI_022862</name>
</gene>
<feature type="compositionally biased region" description="Pro residues" evidence="12">
    <location>
        <begin position="1064"/>
        <end position="1083"/>
    </location>
</feature>
<feature type="compositionally biased region" description="Low complexity" evidence="12">
    <location>
        <begin position="1104"/>
        <end position="1132"/>
    </location>
</feature>
<protein>
    <recommendedName>
        <fullName evidence="14">DUF1421 domain-containing protein</fullName>
    </recommendedName>
</protein>
<keyword evidence="16" id="KW-1185">Reference proteome</keyword>
<evidence type="ECO:0000259" key="14">
    <source>
        <dbReference type="Pfam" id="PF07223"/>
    </source>
</evidence>